<dbReference type="Proteomes" id="UP000580250">
    <property type="component" value="Unassembled WGS sequence"/>
</dbReference>
<proteinExistence type="predicted"/>
<evidence type="ECO:0000313" key="2">
    <source>
        <dbReference type="Proteomes" id="UP000580250"/>
    </source>
</evidence>
<reference evidence="1 2" key="1">
    <citation type="submission" date="2020-08" db="EMBL/GenBank/DDBJ databases">
        <authorList>
            <person name="Koutsovoulos G."/>
            <person name="Danchin GJ E."/>
        </authorList>
    </citation>
    <scope>NUCLEOTIDE SEQUENCE [LARGE SCALE GENOMIC DNA]</scope>
</reference>
<sequence length="238" mass="27057">MSNVQCAQCNNKPACNADTFFESQLFCWEKDLKEWTATKGKRVCRKGLCFVGINKREKGCGKCSDKQNLSKCFNCSHPLCNDGTKLAQIKCYQLATNQRPNERKARTCHPSYDSCYIARDIFWRSRKIFNRSFFYMIFLTLQNCGECPVKFKYCIKCNHTDLCNEDSLLPLSATTAGANSISLVSSTTTLESTKKEPTTNFIKGTTDSFSSISSAELKTHEYNMMASTLLTFIIYFTF</sequence>
<gene>
    <name evidence="1" type="ORF">MENT_LOCUS32452</name>
</gene>
<name>A0A6V7VZQ7_MELEN</name>
<dbReference type="EMBL" id="CAJEWN010000369">
    <property type="protein sequence ID" value="CAD2180380.1"/>
    <property type="molecule type" value="Genomic_DNA"/>
</dbReference>
<dbReference type="AlphaFoldDB" id="A0A6V7VZQ7"/>
<comment type="caution">
    <text evidence="1">The sequence shown here is derived from an EMBL/GenBank/DDBJ whole genome shotgun (WGS) entry which is preliminary data.</text>
</comment>
<protein>
    <submittedName>
        <fullName evidence="1">Uncharacterized protein</fullName>
    </submittedName>
</protein>
<evidence type="ECO:0000313" key="1">
    <source>
        <dbReference type="EMBL" id="CAD2180380.1"/>
    </source>
</evidence>
<accession>A0A6V7VZQ7</accession>
<organism evidence="1 2">
    <name type="scientific">Meloidogyne enterolobii</name>
    <name type="common">Root-knot nematode worm</name>
    <name type="synonym">Meloidogyne mayaguensis</name>
    <dbReference type="NCBI Taxonomy" id="390850"/>
    <lineage>
        <taxon>Eukaryota</taxon>
        <taxon>Metazoa</taxon>
        <taxon>Ecdysozoa</taxon>
        <taxon>Nematoda</taxon>
        <taxon>Chromadorea</taxon>
        <taxon>Rhabditida</taxon>
        <taxon>Tylenchina</taxon>
        <taxon>Tylenchomorpha</taxon>
        <taxon>Tylenchoidea</taxon>
        <taxon>Meloidogynidae</taxon>
        <taxon>Meloidogyninae</taxon>
        <taxon>Meloidogyne</taxon>
    </lineage>
</organism>